<evidence type="ECO:0000313" key="5">
    <source>
        <dbReference type="EMBL" id="GIY71133.1"/>
    </source>
</evidence>
<dbReference type="SUPFAM" id="SSF57667">
    <property type="entry name" value="beta-beta-alpha zinc fingers"/>
    <property type="match status" value="1"/>
</dbReference>
<dbReference type="Proteomes" id="UP001054945">
    <property type="component" value="Unassembled WGS sequence"/>
</dbReference>
<gene>
    <name evidence="5" type="ORF">CEXT_708901</name>
</gene>
<dbReference type="Pfam" id="PF06220">
    <property type="entry name" value="zf-U1"/>
    <property type="match status" value="1"/>
</dbReference>
<keyword evidence="2" id="KW-0863">Zinc-finger</keyword>
<evidence type="ECO:0000256" key="3">
    <source>
        <dbReference type="ARBA" id="ARBA00022833"/>
    </source>
</evidence>
<accession>A0AAV4VNR0</accession>
<keyword evidence="6" id="KW-1185">Reference proteome</keyword>
<dbReference type="Gene3D" id="3.30.160.60">
    <property type="entry name" value="Classic Zinc Finger"/>
    <property type="match status" value="1"/>
</dbReference>
<feature type="domain" description="U1-C C2H2-type zinc finger" evidence="4">
    <location>
        <begin position="51"/>
        <end position="79"/>
    </location>
</feature>
<evidence type="ECO:0000259" key="4">
    <source>
        <dbReference type="Pfam" id="PF06220"/>
    </source>
</evidence>
<dbReference type="InterPro" id="IPR036236">
    <property type="entry name" value="Znf_C2H2_sf"/>
</dbReference>
<proteinExistence type="predicted"/>
<dbReference type="EMBL" id="BPLR01014757">
    <property type="protein sequence ID" value="GIY71133.1"/>
    <property type="molecule type" value="Genomic_DNA"/>
</dbReference>
<dbReference type="AlphaFoldDB" id="A0AAV4VNR0"/>
<evidence type="ECO:0000313" key="6">
    <source>
        <dbReference type="Proteomes" id="UP001054945"/>
    </source>
</evidence>
<keyword evidence="3" id="KW-0862">Zinc</keyword>
<dbReference type="InterPro" id="IPR013085">
    <property type="entry name" value="U1-CZ_Znf_C2H2"/>
</dbReference>
<protein>
    <recommendedName>
        <fullName evidence="4">U1-C C2H2-type zinc finger domain-containing protein</fullName>
    </recommendedName>
</protein>
<evidence type="ECO:0000256" key="2">
    <source>
        <dbReference type="ARBA" id="ARBA00022771"/>
    </source>
</evidence>
<organism evidence="5 6">
    <name type="scientific">Caerostris extrusa</name>
    <name type="common">Bark spider</name>
    <name type="synonym">Caerostris bankana</name>
    <dbReference type="NCBI Taxonomy" id="172846"/>
    <lineage>
        <taxon>Eukaryota</taxon>
        <taxon>Metazoa</taxon>
        <taxon>Ecdysozoa</taxon>
        <taxon>Arthropoda</taxon>
        <taxon>Chelicerata</taxon>
        <taxon>Arachnida</taxon>
        <taxon>Araneae</taxon>
        <taxon>Araneomorphae</taxon>
        <taxon>Entelegynae</taxon>
        <taxon>Araneoidea</taxon>
        <taxon>Araneidae</taxon>
        <taxon>Caerostris</taxon>
    </lineage>
</organism>
<reference evidence="5 6" key="1">
    <citation type="submission" date="2021-06" db="EMBL/GenBank/DDBJ databases">
        <title>Caerostris extrusa draft genome.</title>
        <authorList>
            <person name="Kono N."/>
            <person name="Arakawa K."/>
        </authorList>
    </citation>
    <scope>NUCLEOTIDE SEQUENCE [LARGE SCALE GENOMIC DNA]</scope>
</reference>
<sequence>MMIDIVNLNPLVIQKKSKSRYSDDDRCNKEVKKEMDEVAKEEYDLINSDEYYCKICDIYLNANTFYTHMTGKKHAKMKNANCIEKLAKMSLNKTIMNGSVYINPPPGMERIELPVLSKIQNLFFKY</sequence>
<name>A0AAV4VNR0_CAEEX</name>
<dbReference type="GO" id="GO:0008270">
    <property type="term" value="F:zinc ion binding"/>
    <property type="evidence" value="ECO:0007669"/>
    <property type="project" value="UniProtKB-KW"/>
</dbReference>
<evidence type="ECO:0000256" key="1">
    <source>
        <dbReference type="ARBA" id="ARBA00022723"/>
    </source>
</evidence>
<comment type="caution">
    <text evidence="5">The sequence shown here is derived from an EMBL/GenBank/DDBJ whole genome shotgun (WGS) entry which is preliminary data.</text>
</comment>
<keyword evidence="1" id="KW-0479">Metal-binding</keyword>